<keyword evidence="6" id="KW-1185">Reference proteome</keyword>
<dbReference type="InterPro" id="IPR037923">
    <property type="entry name" value="HTH-like"/>
</dbReference>
<reference evidence="5" key="1">
    <citation type="submission" date="2020-08" db="EMBL/GenBank/DDBJ databases">
        <title>Genome public.</title>
        <authorList>
            <person name="Liu C."/>
            <person name="Sun Q."/>
        </authorList>
    </citation>
    <scope>NUCLEOTIDE SEQUENCE</scope>
    <source>
        <strain evidence="5">NSJ-12</strain>
    </source>
</reference>
<protein>
    <submittedName>
        <fullName evidence="5">Helix-turn-helix transcriptional regulator</fullName>
    </submittedName>
</protein>
<evidence type="ECO:0000313" key="5">
    <source>
        <dbReference type="EMBL" id="MBC8579052.1"/>
    </source>
</evidence>
<keyword evidence="2" id="KW-0238">DNA-binding</keyword>
<dbReference type="SUPFAM" id="SSF46689">
    <property type="entry name" value="Homeodomain-like"/>
    <property type="match status" value="2"/>
</dbReference>
<dbReference type="PANTHER" id="PTHR43280">
    <property type="entry name" value="ARAC-FAMILY TRANSCRIPTIONAL REGULATOR"/>
    <property type="match status" value="1"/>
</dbReference>
<accession>A0A926ICU2</accession>
<dbReference type="InterPro" id="IPR014710">
    <property type="entry name" value="RmlC-like_jellyroll"/>
</dbReference>
<dbReference type="Gene3D" id="2.60.120.10">
    <property type="entry name" value="Jelly Rolls"/>
    <property type="match status" value="1"/>
</dbReference>
<comment type="caution">
    <text evidence="5">The sequence shown here is derived from an EMBL/GenBank/DDBJ whole genome shotgun (WGS) entry which is preliminary data.</text>
</comment>
<dbReference type="PROSITE" id="PS01124">
    <property type="entry name" value="HTH_ARAC_FAMILY_2"/>
    <property type="match status" value="1"/>
</dbReference>
<dbReference type="SUPFAM" id="SSF51215">
    <property type="entry name" value="Regulatory protein AraC"/>
    <property type="match status" value="1"/>
</dbReference>
<dbReference type="InterPro" id="IPR013096">
    <property type="entry name" value="Cupin_2"/>
</dbReference>
<dbReference type="Proteomes" id="UP000655830">
    <property type="component" value="Unassembled WGS sequence"/>
</dbReference>
<sequence>MSYSIYEKFTYSTSHLHTIFHDLWLTSELSSKAKMHWHESLELIYVLEGICSIDSDTSCIYVHPGELAIIPCNENHRVQSQTSLSHYYCLIINPLDCAHLPFSLESTSFEPITKNSFALELFLKITDELSSHPMYYQFTVKSLITHLIIELYRLHTATPQAFITPSTHKDPKMLLVQKAIFYIRTHFTENLSLEELCLHIGVSKYYLCRIFKEVTGKTIIQFMNELKCQYAQKLIYEGNYTVNQISEMSGFNSLPYFYRIYKKYIGMTPSASK</sequence>
<dbReference type="PANTHER" id="PTHR43280:SF34">
    <property type="entry name" value="ARAC-FAMILY TRANSCRIPTIONAL REGULATOR"/>
    <property type="match status" value="1"/>
</dbReference>
<dbReference type="EMBL" id="JACRSY010000007">
    <property type="protein sequence ID" value="MBC8579052.1"/>
    <property type="molecule type" value="Genomic_DNA"/>
</dbReference>
<dbReference type="AlphaFoldDB" id="A0A926ICU2"/>
<feature type="domain" description="HTH araC/xylS-type" evidence="4">
    <location>
        <begin position="177"/>
        <end position="273"/>
    </location>
</feature>
<keyword evidence="1" id="KW-0805">Transcription regulation</keyword>
<evidence type="ECO:0000259" key="4">
    <source>
        <dbReference type="PROSITE" id="PS01124"/>
    </source>
</evidence>
<dbReference type="Gene3D" id="1.10.10.60">
    <property type="entry name" value="Homeodomain-like"/>
    <property type="match status" value="2"/>
</dbReference>
<dbReference type="GO" id="GO:0043565">
    <property type="term" value="F:sequence-specific DNA binding"/>
    <property type="evidence" value="ECO:0007669"/>
    <property type="project" value="InterPro"/>
</dbReference>
<dbReference type="InterPro" id="IPR009057">
    <property type="entry name" value="Homeodomain-like_sf"/>
</dbReference>
<keyword evidence="3" id="KW-0804">Transcription</keyword>
<dbReference type="Pfam" id="PF07883">
    <property type="entry name" value="Cupin_2"/>
    <property type="match status" value="1"/>
</dbReference>
<dbReference type="InterPro" id="IPR018060">
    <property type="entry name" value="HTH_AraC"/>
</dbReference>
<dbReference type="GO" id="GO:0003700">
    <property type="term" value="F:DNA-binding transcription factor activity"/>
    <property type="evidence" value="ECO:0007669"/>
    <property type="project" value="InterPro"/>
</dbReference>
<dbReference type="RefSeq" id="WP_249332204.1">
    <property type="nucleotide sequence ID" value="NZ_JACRSY010000007.1"/>
</dbReference>
<organism evidence="5 6">
    <name type="scientific">Zhenhengia yiwuensis</name>
    <dbReference type="NCBI Taxonomy" id="2763666"/>
    <lineage>
        <taxon>Bacteria</taxon>
        <taxon>Bacillati</taxon>
        <taxon>Bacillota</taxon>
        <taxon>Clostridia</taxon>
        <taxon>Lachnospirales</taxon>
        <taxon>Lachnospiraceae</taxon>
        <taxon>Zhenhengia</taxon>
    </lineage>
</organism>
<evidence type="ECO:0000256" key="2">
    <source>
        <dbReference type="ARBA" id="ARBA00023125"/>
    </source>
</evidence>
<name>A0A926ICU2_9FIRM</name>
<dbReference type="Pfam" id="PF12833">
    <property type="entry name" value="HTH_18"/>
    <property type="match status" value="1"/>
</dbReference>
<proteinExistence type="predicted"/>
<gene>
    <name evidence="5" type="ORF">H8718_05825</name>
</gene>
<dbReference type="SMART" id="SM00342">
    <property type="entry name" value="HTH_ARAC"/>
    <property type="match status" value="1"/>
</dbReference>
<evidence type="ECO:0000256" key="3">
    <source>
        <dbReference type="ARBA" id="ARBA00023163"/>
    </source>
</evidence>
<evidence type="ECO:0000256" key="1">
    <source>
        <dbReference type="ARBA" id="ARBA00023015"/>
    </source>
</evidence>
<evidence type="ECO:0000313" key="6">
    <source>
        <dbReference type="Proteomes" id="UP000655830"/>
    </source>
</evidence>